<dbReference type="InterPro" id="IPR000433">
    <property type="entry name" value="Znf_ZZ"/>
</dbReference>
<evidence type="ECO:0000256" key="5">
    <source>
        <dbReference type="PROSITE-ProRule" id="PRU00228"/>
    </source>
</evidence>
<feature type="zinc finger region" description="UBR-type" evidence="6">
    <location>
        <begin position="1556"/>
        <end position="1627"/>
    </location>
</feature>
<dbReference type="InterPro" id="IPR025704">
    <property type="entry name" value="E3_Ub_ligase_UBR4_C"/>
</dbReference>
<feature type="compositionally biased region" description="Polar residues" evidence="8">
    <location>
        <begin position="1501"/>
        <end position="1514"/>
    </location>
</feature>
<dbReference type="Pfam" id="PF13764">
    <property type="entry name" value="E3_UbLigase_R4"/>
    <property type="match status" value="1"/>
</dbReference>
<keyword evidence="3 5" id="KW-0863">Zinc-finger</keyword>
<feature type="region of interest" description="UBR4 E3 catalytic module" evidence="7">
    <location>
        <begin position="4564"/>
        <end position="5099"/>
    </location>
</feature>
<keyword evidence="2" id="KW-0479">Metal-binding</keyword>
<dbReference type="InterPro" id="IPR016024">
    <property type="entry name" value="ARM-type_fold"/>
</dbReference>
<dbReference type="SUPFAM" id="SSF50978">
    <property type="entry name" value="WD40 repeat-like"/>
    <property type="match status" value="1"/>
</dbReference>
<keyword evidence="12" id="KW-1185">Reference proteome</keyword>
<dbReference type="EMBL" id="CP126661">
    <property type="protein sequence ID" value="WKA03940.1"/>
    <property type="molecule type" value="Genomic_DNA"/>
</dbReference>
<dbReference type="InterPro" id="IPR056530">
    <property type="entry name" value="UBR4-like_dom"/>
</dbReference>
<feature type="compositionally biased region" description="Polar residues" evidence="8">
    <location>
        <begin position="4944"/>
        <end position="4954"/>
    </location>
</feature>
<evidence type="ECO:0000256" key="6">
    <source>
        <dbReference type="PROSITE-ProRule" id="PRU00508"/>
    </source>
</evidence>
<dbReference type="Gene3D" id="3.30.60.90">
    <property type="match status" value="1"/>
</dbReference>
<dbReference type="InterPro" id="IPR045189">
    <property type="entry name" value="UBR4-like"/>
</dbReference>
<comment type="similarity">
    <text evidence="1 7">Belongs to the UBR4 family.</text>
</comment>
<dbReference type="PROSITE" id="PS01357">
    <property type="entry name" value="ZF_ZZ_1"/>
    <property type="match status" value="1"/>
</dbReference>
<evidence type="ECO:0000256" key="3">
    <source>
        <dbReference type="ARBA" id="ARBA00022771"/>
    </source>
</evidence>
<evidence type="ECO:0000256" key="1">
    <source>
        <dbReference type="ARBA" id="ARBA00009970"/>
    </source>
</evidence>
<sequence>MASDFTKLVEALFEDKSSPSDLCQRLRSDDSIKAGLQAFYSILKNAVVSTDPKLSLLSWDNSQIQSVVSIAQAIASSTRSLSLEHVEPIIVAVVQQSIEFAIFYLEGSALKSDDLSIQNNVVQLLEIALVAGVDKEPDPSQPCSVYTLVDLLPLLTVKSGDIELENHIKCNPQGVSCSRGEKPVDRLLMTLASECMQPDSQMQRFTGPNFHQDLNKLVSLSQHWAVLHVGCIQRLIRLCKELLILPDMFDDEKTAGINFRKRLSFGLRILKLLGSLTRDIPYVEYDPALLQAVASCADVLPSLFKPGFEFANSHAPVESSFENLVLLLLEEFLHLVRVIFWTSSVFQNIQACIIASVLDNLDSDVWRYNKSAANPKPPLAYFPRSVIYILKLIVEVKKQTYQAFDVQDDFQIDSPSCRLHSEKISLLKKYTVEELLKKIFPSSNQWVDNLMDLVFFLHSEGVKLRPKLERSFSSCAKASCNSETENAVCHEDEALFGDLFSEGGRSVGSTDGCDQAPASVNPTSNYCNMPIQAASEVLGFLKDCAFSPEWHTSVYEDGCKKLSGKHIDILLSILNCQGCYSEDRISDNLTGLQEQRKTGHVHELCFELLHNLLTRHALSDSLEEYLFGQILNVDSGCFIYNDLTLTLLAHSLICRVGLAGSQLRSKIYRGYIDFIVEKTKALYSKCPSLKELFGTLPSVFHIEILLMAFHLSSEGEKATLANLIFSSLRTIDAPADGFNSTQLSCWAILVSRLILVLRHMIFYPRACPSSLLLDLRSKLREAPLAGSNPSVNPSDNLSSWASIAVENIMGAWIKEDPFLSSLVNQLSDVASLPASLCRDDLAIQSLCLHWDDICASFYWILGFWKGKKATTVEDLILERYIFILCWDIPTMGSALDHPLPLWNDLQTLDLSDVKYFFHFSHSFLGHSGVIGEGISFLDVVIGVLQHLHAVHITDDIEDLGWDFLRNGMWLSLVLSLLQTGIGEYCLKNSVPGMGPISPEYASSDNEYLTLAEGLISSLLEAGQVAKVSRILSSFLNRYLQAYQKAFLSTIDNGQYHGDRFSPLLLLKHTGVDKCMQDGLLEKSGINPCHLESVYGLLSKLDQMVKKRASGFLSKVFWECILHGFPSHLQASSGILLSCILSIRGIICILEGLLKIKDARGNILMETEVLQEILDSVMTIKCDRIFESLHGNCEAIYHSLSAGMEGSDFSYLFQMKQMEGFLRDINAGEVSDGSIHECIVTKAIDMMDILRKDPSLAVIFKFYVSMVDVSEKVEELYGLQRGDLLVLVDSLDNCYSESVNVKVLNFFVDLLSGDLCPDLKQKIQTKFLSMDLLCLSKWLEKRLVGCAVDASEGVSCAKASSTTLRESTMNFILCLVSPHDMQSKELHSHLFEAMLISLDTAFILFDIHTAKSYFHFIVQLSRGESLMKPLLKRTVALMEKLAGDEGLLQGLKFLFGFLGTVLSDCRSNKSTLEKSPGKPFSSGSIGVGPVASRPVGSRKNSETLVLSANQETGSASLECDATSVDEDEDDGTSDGEVASMDKDEEDDSNSERALASKVCTFTSSGSNFMEQHWYFCYTCDLTVSKGCCSVCAKVCHRDHRVVYSRSSRFFCDCGAGGVRGSNCQCLKPRKFTGSNSAPVRGSVNFQSFLPFTEDGDQLPDSDSDLDEDGCTDVDNSVSLSISRELQDGMPVLLEELDVEGQVLELCSSLLPSIVSKRDSNLSQDKKIILGKDKVLSYGVDILQLKKAYKSGSLDLKIKADYSNAKELKSHLSSGSLVKSLLSVSIRGRLAVGEGDKVAIFDVGHLIGQATIAPVTADKTNVKPLSKNVVRFEIVHLVFNPVVENYLAVAGFEDCQVLTLSPRGEVTDRLAIELALQGAYIRRIDWVPGSQVQLMVVTNRFVKIYDLSQDNISPMHYFTLSDDMIVDATLLVASQGRVFLIVLSELGSLYRLELSLEGNVGAKPLKEIIHIQDRNIQAKGSSVYFSSTYKLLFISYQDGTTFIGRLNPNATSLTEISAVYEDEQDGKLRPAGLHRWKELLVGSGLFVCFSSVKPNVALAISMGSNELFAQNMRHAVGSTSPLVGITAYKPLSKDKIHCLVLHDDGSLQIYSHVPMGVDAGASVTLDKVKRLGSDILNNKAYAGTNPEFPLDFFEKTVCITADVKLGGDAVRNGDSEGAKHSLVSEDGFLESPSPAGFKITVANSNPDIVMVGFRVHVGNTSASHIPSDITIFQRVIKLDDGMRSWYDIPFTVAESLLADEEFTVSVGSTFNGSALPRIDSLEVYGRAKDEFGWKEKMDAILDREARVLGCNSWVAGSGKKCRSMQSAPIQEQVVADGLKLLSRLYSVCRPQGCSKVEEVKSELNKLKCKLLLETIFESDREPLLQAAACCVLQAVFPRREIYYQVKDTMRLLGVVKSTSVLSSRLGVGGTTAGWIIEEFTAQMRAVSKIALHRRSNLATFLEINGSEVVDGLMQVLWGILDIEQPDTQTMNNIVVSSVELIYCYAECLALHGRDTGGRSVAPAVVLFKKLLFSPNEAVQTSSSLAISSRLLQVPFPKQTMLPTDDVVESTVSTSVTADAAGGNTQVMIEEDSITSSVQYCCDGCSTVPILRRRWHCNVCPDFDLCEACYELDADRLPPPHSRDHLMSAIPIEVETLGGDGSEIHFSTDDLSESSLLPVTTDVTVQNSTPAIHVLEPNESGEFSASVIDPVSISASKRAVNSLLLSELLEQLKGWMKTTSGLQAIPVMQLFYRLSSAVGGPFIDSSRPESLDLEKLIKWFLDEINLSKPFVAKTRSPFGEVAILVFMFFTLMLRNWHQPGSDGSIPKSSGGSDMQDKSNIQIPPSTSIVAPSSLDDQEKHDSASQLLQACSSLRQQAFVNYLMDILQQLVHVFKSPNVNFEAAHGANPGLGCGALLTVRRELPAGNFSPFFSDSYAKAHRMDIFMDYHRLLLENAFRLVYGLVRPEKQDKTGEKEKVYKMSSGKDLKLDGYQDVLCSYINNSHTTFVRRYARRLFLHLCGSKTHYYSVRDSWQFSSEAKKLYKHVNKSGGFQNPVPYERSVKIVKCLSTMAEVAAARPRNWQKYCLRNGDVLPYLMNGIFYFGEESVVQTLKLLSLAFYTGKDISHSLPKAEAGDAGTSSNKSGTVSLDSKKKKKGEDGSESASEKSYLDMEPAVDIFTEKGGDVLRQFINSFLLEWNSSSVRIEAKCVLYGVWHHGKQSFKETMLVALLQKVECLPMYGQNIVEYTELVTWLLGKVPDTSSKPQSTELVDRCLTTDVVRCIFETLHSQNELLANHPNSRIYNTLSGLVEFDGYYLESEPCVACSSPEVPYSRMKLESLKSETKFTDNRIIVKCTGSYTIQTVTMNVHDARKSKSVKVLNLYYNNRPVADLSELKNNWALWKRAKSCHLAFNQTELKVDFPIPITACNFMIELDSFYENLQALSLEPLQCPRCSRPVTDKHGICSNCHENAYQCRQCRNINYENLDSFLCNECGYSKYGRFEFNFMAKPSFTFDSMENDDDMKRGLTAIEAESENAHRRYQQLLGFKKPLLKIVSSIGENEMDSQQKDSVQQMMVSLPGPSCKINRKIALLGVLYGEKCKAAFDSVSKSVQTLQGLRRVLMNYLHQKHSDNAVASSRFVVSRSPNSCYGCATTFVAQCLEILQVLSKHPNSKKQLVAASILSELFENNIHQGPKTARIQARAVLCAFSEGDANAVSELNSLIQKKVMYCLEHHRSMDIALASREELLLLSEVCSLADEFWESRLRVVFQLLFSSIKLGAKHPAIAEHVILPCLRIISQACTPPKPDTVDKEQGLGKSTPLLQSKDENNSNSSGSVSGHGGGSKSVAELSEKNWDGSQKTQDIQLLSYSEWEKGASYLDFVRRQYKVSQAVKSSGQRPRPQRYDYLALKYALRWKRNACKTSKGELSAFELGSWVTELVLSACSQSIRSEMCMLISLLCAQSPARRFRLLNLLMALLPATLSAGESAAEYFELLFKMIDSEDARLFLTVRGCLTKICKLISQEVGNIESLERSLHIDISQGFILHKLIELLGKFLEVPNIRSRFMRDNLLSEILEALIVIRGLIVQKTKLISDCNRLLKDLLDGLLLESSENKRQFIRACICGLQIHGEERKGRTSLFILEQLCNLICPSKPESVYLLVLNKAHTQEEFIRGSMTKNPYSSAEIGPLMRDVKNKICHQLDLLGLLEDDYGMELLVAGNIISLDLSIAQVYEQVWKKSNSQSSNTISGATLLSSNATTSARDCPPMTVTYRLQGLDGEATEPMIKELEEDREESQDPEVEFAIAGAVQEYGGLEIILGMIQRLRDDLKSNQEQLVAVLNLLMHCCKIRENRRALLRLGALGVLLETARCAFSVDAMEPAEGILLIVESLTLEANESDNISITQNALTVSSEVAGAGDQAKKIVLMFLERLCHSSGLKKSNKQQRNTEMVARILPYLTYGEPAAMEALIHHFEPYLQDWGEFDRLQKQQQDNPKDEDIARQAAKQKFALENFVRVSESLKTSSCGERLKDIILEKGITGVAVRHLTDSFAVAGQAGFKSSAEWASGLKLPSVPLILSMLRGLSMGHLATQRCIDEGGILSLLHALEGVTGENEIGARAENLLDTLSDKEGKGDGFLEEKVCKLRHATRDEMRRRALRRREELLQGLGMRQELASDGGERIVVTRPLLEGLEDVEEEEDGLACMVCREGYSLRPTDMLGVYSYSKRVNLGVTSGSARAEYVYTTVSFFNIIHFQCHQEAKRADAALKNPKKEWEGAALRNNESYCNSLFPVRGPSVPITQYIRYVDQYWDNLNALGRADGPRLRLLTYDIVLMLARFATGASFSLESRGGGRESNSRFLLFMIQMARHLFDQGNITQRAMAKTITTYLTSSSSDSKPSTPGMQPSIGTEETFQFMMVNSLLSESYDSWLQHRRAFLQRGIYHAYMQHTHGRSTSRASSNPTAVIRSESGSSSGSGSTTTEAGSGDDLLAIVRPMLVYTGLIEQLQRFFKVKKSAANVSSVKAEGRSTEIEGEENKNLEGWEMVMKERLLNVREMVGFSKELLSWLDEVTAATDLQEAFDIIGVLSDVLAGGLTQCEDFVHAAINAGKS</sequence>
<feature type="region of interest" description="Disordered" evidence="8">
    <location>
        <begin position="4941"/>
        <end position="4976"/>
    </location>
</feature>
<feature type="region of interest" description="Disordered" evidence="8">
    <location>
        <begin position="2819"/>
        <end position="2841"/>
    </location>
</feature>
<keyword evidence="4" id="KW-0862">Zinc</keyword>
<dbReference type="InterPro" id="IPR036322">
    <property type="entry name" value="WD40_repeat_dom_sf"/>
</dbReference>
<feature type="compositionally biased region" description="Polar residues" evidence="8">
    <location>
        <begin position="3134"/>
        <end position="3143"/>
    </location>
</feature>
<gene>
    <name evidence="11" type="ORF">VitviT2T_022015</name>
</gene>
<feature type="region of interest" description="Disordered" evidence="8">
    <location>
        <begin position="1470"/>
        <end position="1549"/>
    </location>
</feature>
<dbReference type="SUPFAM" id="SSF48371">
    <property type="entry name" value="ARM repeat"/>
    <property type="match status" value="1"/>
</dbReference>
<organism evidence="11 12">
    <name type="scientific">Vitis vinifera</name>
    <name type="common">Grape</name>
    <dbReference type="NCBI Taxonomy" id="29760"/>
    <lineage>
        <taxon>Eukaryota</taxon>
        <taxon>Viridiplantae</taxon>
        <taxon>Streptophyta</taxon>
        <taxon>Embryophyta</taxon>
        <taxon>Tracheophyta</taxon>
        <taxon>Spermatophyta</taxon>
        <taxon>Magnoliopsida</taxon>
        <taxon>eudicotyledons</taxon>
        <taxon>Gunneridae</taxon>
        <taxon>Pentapetalae</taxon>
        <taxon>rosids</taxon>
        <taxon>Vitales</taxon>
        <taxon>Vitaceae</taxon>
        <taxon>Viteae</taxon>
        <taxon>Vitis</taxon>
    </lineage>
</organism>
<feature type="domain" description="UBR-type" evidence="10">
    <location>
        <begin position="1556"/>
        <end position="1627"/>
    </location>
</feature>
<evidence type="ECO:0000313" key="11">
    <source>
        <dbReference type="EMBL" id="WKA03940.1"/>
    </source>
</evidence>
<dbReference type="InterPro" id="IPR003126">
    <property type="entry name" value="Znf_UBR"/>
</dbReference>
<feature type="compositionally biased region" description="Acidic residues" evidence="8">
    <location>
        <begin position="1522"/>
        <end position="1532"/>
    </location>
</feature>
<dbReference type="PANTHER" id="PTHR21725">
    <property type="entry name" value="E3 UBIQUITIN-PROTEIN LIGASE UBR4"/>
    <property type="match status" value="1"/>
</dbReference>
<dbReference type="CDD" id="cd19681">
    <property type="entry name" value="UBR-box_BIG_like"/>
    <property type="match status" value="1"/>
</dbReference>
<feature type="region of interest" description="Disordered" evidence="8">
    <location>
        <begin position="3127"/>
        <end position="3164"/>
    </location>
</feature>
<accession>A0ABY9D8Q1</accession>
<evidence type="ECO:0000256" key="8">
    <source>
        <dbReference type="SAM" id="MobiDB-lite"/>
    </source>
</evidence>
<proteinExistence type="inferred from homology"/>
<feature type="region of interest" description="Disordered" evidence="8">
    <location>
        <begin position="3801"/>
        <end position="3851"/>
    </location>
</feature>
<dbReference type="Pfam" id="PF24079">
    <property type="entry name" value="UBR4"/>
    <property type="match status" value="1"/>
</dbReference>
<evidence type="ECO:0000313" key="12">
    <source>
        <dbReference type="Proteomes" id="UP001227230"/>
    </source>
</evidence>
<reference evidence="11 12" key="1">
    <citation type="journal article" date="2023" name="Hortic Res">
        <title>The complete reference genome for grapevine (Vitis vinifera L.) genetics and breeding.</title>
        <authorList>
            <person name="Shi X."/>
            <person name="Cao S."/>
            <person name="Wang X."/>
            <person name="Huang S."/>
            <person name="Wang Y."/>
            <person name="Liu Z."/>
            <person name="Liu W."/>
            <person name="Leng X."/>
            <person name="Peng Y."/>
            <person name="Wang N."/>
            <person name="Wang Y."/>
            <person name="Ma Z."/>
            <person name="Xu X."/>
            <person name="Zhang F."/>
            <person name="Xue H."/>
            <person name="Zhong H."/>
            <person name="Wang Y."/>
            <person name="Zhang K."/>
            <person name="Velt A."/>
            <person name="Avia K."/>
            <person name="Holtgrawe D."/>
            <person name="Grimplet J."/>
            <person name="Matus J.T."/>
            <person name="Ware D."/>
            <person name="Wu X."/>
            <person name="Wang H."/>
            <person name="Liu C."/>
            <person name="Fang Y."/>
            <person name="Rustenholz C."/>
            <person name="Cheng Z."/>
            <person name="Xiao H."/>
            <person name="Zhou Y."/>
        </authorList>
    </citation>
    <scope>NUCLEOTIDE SEQUENCE [LARGE SCALE GENOMIC DNA]</scope>
    <source>
        <strain evidence="12">cv. Pinot noir / PN40024</strain>
        <tissue evidence="11">Leaf</tissue>
    </source>
</reference>
<dbReference type="SMART" id="SM00291">
    <property type="entry name" value="ZnF_ZZ"/>
    <property type="match status" value="1"/>
</dbReference>
<protein>
    <recommendedName>
        <fullName evidence="13">Auxin transport protein BIG</fullName>
    </recommendedName>
</protein>
<feature type="compositionally biased region" description="Low complexity" evidence="8">
    <location>
        <begin position="4959"/>
        <end position="4976"/>
    </location>
</feature>
<evidence type="ECO:0008006" key="13">
    <source>
        <dbReference type="Google" id="ProtNLM"/>
    </source>
</evidence>
<feature type="domain" description="ZZ-type" evidence="9">
    <location>
        <begin position="2594"/>
        <end position="2652"/>
    </location>
</feature>
<evidence type="ECO:0000259" key="10">
    <source>
        <dbReference type="PROSITE" id="PS51157"/>
    </source>
</evidence>
<dbReference type="SUPFAM" id="SSF57850">
    <property type="entry name" value="RING/U-box"/>
    <property type="match status" value="1"/>
</dbReference>
<feature type="compositionally biased region" description="Polar residues" evidence="8">
    <location>
        <begin position="2823"/>
        <end position="2841"/>
    </location>
</feature>
<evidence type="ECO:0000256" key="7">
    <source>
        <dbReference type="PROSITE-ProRule" id="PRU01388"/>
    </source>
</evidence>
<dbReference type="PROSITE" id="PS50135">
    <property type="entry name" value="ZF_ZZ_2"/>
    <property type="match status" value="1"/>
</dbReference>
<dbReference type="PANTHER" id="PTHR21725:SF1">
    <property type="entry name" value="E3 UBIQUITIN-PROTEIN LIGASE UBR4"/>
    <property type="match status" value="1"/>
</dbReference>
<dbReference type="PROSITE" id="PS52043">
    <property type="entry name" value="UBR4_E3"/>
    <property type="match status" value="1"/>
</dbReference>
<feature type="compositionally biased region" description="Basic and acidic residues" evidence="8">
    <location>
        <begin position="3152"/>
        <end position="3164"/>
    </location>
</feature>
<evidence type="ECO:0000259" key="9">
    <source>
        <dbReference type="PROSITE" id="PS50135"/>
    </source>
</evidence>
<evidence type="ECO:0000256" key="2">
    <source>
        <dbReference type="ARBA" id="ARBA00022723"/>
    </source>
</evidence>
<evidence type="ECO:0000256" key="4">
    <source>
        <dbReference type="ARBA" id="ARBA00022833"/>
    </source>
</evidence>
<dbReference type="SMART" id="SM00396">
    <property type="entry name" value="ZnF_UBR1"/>
    <property type="match status" value="1"/>
</dbReference>
<dbReference type="InterPro" id="IPR043145">
    <property type="entry name" value="Znf_ZZ_sf"/>
</dbReference>
<dbReference type="Proteomes" id="UP001227230">
    <property type="component" value="Chromosome 14"/>
</dbReference>
<dbReference type="CDD" id="cd02249">
    <property type="entry name" value="ZZ"/>
    <property type="match status" value="1"/>
</dbReference>
<dbReference type="PROSITE" id="PS51157">
    <property type="entry name" value="ZF_UBR"/>
    <property type="match status" value="1"/>
</dbReference>
<name>A0ABY9D8Q1_VITVI</name>
<dbReference type="Pfam" id="PF00569">
    <property type="entry name" value="ZZ"/>
    <property type="match status" value="1"/>
</dbReference>